<comment type="caution">
    <text evidence="3">The sequence shown here is derived from an EMBL/GenBank/DDBJ whole genome shotgun (WGS) entry which is preliminary data.</text>
</comment>
<gene>
    <name evidence="3" type="ORF">IV203_019424</name>
</gene>
<feature type="compositionally biased region" description="Acidic residues" evidence="1">
    <location>
        <begin position="937"/>
        <end position="946"/>
    </location>
</feature>
<proteinExistence type="predicted"/>
<feature type="compositionally biased region" description="Polar residues" evidence="1">
    <location>
        <begin position="1059"/>
        <end position="1075"/>
    </location>
</feature>
<feature type="compositionally biased region" description="Polar residues" evidence="1">
    <location>
        <begin position="1137"/>
        <end position="1146"/>
    </location>
</feature>
<feature type="region of interest" description="Disordered" evidence="1">
    <location>
        <begin position="1017"/>
        <end position="1039"/>
    </location>
</feature>
<name>A0A9K3LZ80_9STRA</name>
<feature type="region of interest" description="Disordered" evidence="1">
    <location>
        <begin position="1179"/>
        <end position="1204"/>
    </location>
</feature>
<feature type="domain" description="EH" evidence="2">
    <location>
        <begin position="36"/>
        <end position="100"/>
    </location>
</feature>
<protein>
    <recommendedName>
        <fullName evidence="2">EH domain-containing protein</fullName>
    </recommendedName>
</protein>
<reference evidence="3" key="2">
    <citation type="submission" date="2021-04" db="EMBL/GenBank/DDBJ databases">
        <authorList>
            <person name="Podell S."/>
        </authorList>
    </citation>
    <scope>NUCLEOTIDE SEQUENCE</scope>
    <source>
        <strain evidence="3">Hildebrandi</strain>
    </source>
</reference>
<organism evidence="3 4">
    <name type="scientific">Nitzschia inconspicua</name>
    <dbReference type="NCBI Taxonomy" id="303405"/>
    <lineage>
        <taxon>Eukaryota</taxon>
        <taxon>Sar</taxon>
        <taxon>Stramenopiles</taxon>
        <taxon>Ochrophyta</taxon>
        <taxon>Bacillariophyta</taxon>
        <taxon>Bacillariophyceae</taxon>
        <taxon>Bacillariophycidae</taxon>
        <taxon>Bacillariales</taxon>
        <taxon>Bacillariaceae</taxon>
        <taxon>Nitzschia</taxon>
    </lineage>
</organism>
<feature type="region of interest" description="Disordered" evidence="1">
    <location>
        <begin position="1106"/>
        <end position="1146"/>
    </location>
</feature>
<reference evidence="3" key="1">
    <citation type="journal article" date="2021" name="Sci. Rep.">
        <title>Diploid genomic architecture of Nitzschia inconspicua, an elite biomass production diatom.</title>
        <authorList>
            <person name="Oliver A."/>
            <person name="Podell S."/>
            <person name="Pinowska A."/>
            <person name="Traller J.C."/>
            <person name="Smith S.R."/>
            <person name="McClure R."/>
            <person name="Beliaev A."/>
            <person name="Bohutskyi P."/>
            <person name="Hill E.A."/>
            <person name="Rabines A."/>
            <person name="Zheng H."/>
            <person name="Allen L.Z."/>
            <person name="Kuo A."/>
            <person name="Grigoriev I.V."/>
            <person name="Allen A.E."/>
            <person name="Hazlebeck D."/>
            <person name="Allen E.E."/>
        </authorList>
    </citation>
    <scope>NUCLEOTIDE SEQUENCE</scope>
    <source>
        <strain evidence="3">Hildebrandi</strain>
    </source>
</reference>
<dbReference type="EMBL" id="JAGRRH010000004">
    <property type="protein sequence ID" value="KAG7370854.1"/>
    <property type="molecule type" value="Genomic_DNA"/>
</dbReference>
<evidence type="ECO:0000259" key="2">
    <source>
        <dbReference type="Pfam" id="PF12763"/>
    </source>
</evidence>
<evidence type="ECO:0000313" key="4">
    <source>
        <dbReference type="Proteomes" id="UP000693970"/>
    </source>
</evidence>
<feature type="region of interest" description="Disordered" evidence="1">
    <location>
        <begin position="931"/>
        <end position="962"/>
    </location>
</feature>
<evidence type="ECO:0000313" key="3">
    <source>
        <dbReference type="EMBL" id="KAG7370854.1"/>
    </source>
</evidence>
<accession>A0A9K3LZ80</accession>
<dbReference type="InterPro" id="IPR000261">
    <property type="entry name" value="EH_dom"/>
</dbReference>
<sequence length="1533" mass="161331">MTSPSYEPTPLEQAYGLYLAQQIFGIPPTNISAGVRIPGRNAVPFLTQSGLDRTVLRSLWNVADPQNVGSLTDIEQFHLLLRLVAMAQQSMIHSDHTIEDMIALVQEHATRPLMLPIFNGVLIPQPQDSLLTMYGQFLSRTSLLGSITTTTSIDDAFGGLVEVQDAPLCGLQNSVMPEEPVMDVQGPLQPTPQASGTIVNPTSHTSNMSSLSDGSFAGGDENGALQPHAGVALDFCTSNNLPLPTLGSMGGSVGSNESFGGIAVGGGMVEAMSNVMSQSDPATASTFASTVVMSEMDAPSNSMGGFVTTPILQQPQHQQSVATTITEAVTDDDDDDFGGFSSALSTSAEYPSASIVQESGIDTNLSLGDAPINTSATLNISDAFGEIPVQDAPLVAPEAVPLDDSDFGNFSAIPLTAGSAKVTAVIDDEEDFGDFGSAAQPSVSGEFMSQVSGAATGVVAQQQPFMTDIGRAMSEPVASAPPAVTDTSRSLSAVTDVFGDLGPTQDTPLPSLDVFGSMAPATEAVPVPAREEDEFGGFTNVASTTNEVDDFGDFSGSVPSEYVPTTDTFGGADVPSHPTSNEETDFGYFGGAAPGATNNIVPGQDPVSSGNEGISVTELGRTMSEPLNVSISQPSSLVVTGRSLSIDDAFGNIPDIQNAPIPPLDMIGSSSIPDTAAESANNVTEEDDDDFGGFEQATQSDVVSEQVSDSGLGSTVVSTNKRVTNGGDEIGGFDGSAITTPNPDHAADVQLSRASLGRTVSEPVTSLSMKVPDTDIGRSLSIDDAFGDIPVQDAPLPSLGMFGTVNHATSAPPDTQIDSSSKALDTIGNFDPATEASSETMDVKQSVEPIDVGDFGDFDAARDHSTSTMQTNMQLFNVPAMTDLGRTQSEPYTAPPPTVVQGSRSLSISDALPDTETSLPAIDFVERNVRPDINNDQNDEDDDFGDFEAAKSSGEDDGFGDFETSKQSNEDGFGAFDALDSVDAPNGQGLRSFDNPALPEPHGIAVVSGTFTNSSTLIGDSQPNPFGDFENPPNQVSRQETNDDDFGVFADSTIVDTVQPDATAQNSVEGGTNLSDFEESPHNVGPDEDDDFGAFWSAEEFNAVTTSGSNDSLGVVSGRPDGPSSTLPEPNDDLLSASDTPVESTPTAPLEYISEFQDFAVDFGAAAFSAFTDHLQSDDPFGSSVPAESAARIDSPASKEEREGGFGDFAAVEASDKLGNNNDDEVFGAFGEFSSFDQAPAADVSPVVDTTSKSLESVEDDDWGDFENVPSSAVINTLSEEIRLRDQILSLSLQLPESFLLKAGRSGEHVDLGEAFEINFGIDSALESKQKRRVERCIQVLEALSKDNGKLASTYWLQVFEVINDEMDVAKSVACDAKSLSTSDWNMVEKPLSTMMAGLAEYMRVTRSIVASIGDLLLLDHSALLTVDTLASTWGSLTILEKALEIEEKWKSVVKLANEMSLKVEAVSLVDIRSKVIDYSSQNVSFEKLCELTLQPLSPSDRSTTKADVTYQGKCFMACSGNFLAHRCPFYTS</sequence>
<evidence type="ECO:0000256" key="1">
    <source>
        <dbReference type="SAM" id="MobiDB-lite"/>
    </source>
</evidence>
<keyword evidence="4" id="KW-1185">Reference proteome</keyword>
<feature type="region of interest" description="Disordered" evidence="1">
    <location>
        <begin position="1059"/>
        <end position="1092"/>
    </location>
</feature>
<dbReference type="Pfam" id="PF12763">
    <property type="entry name" value="EH"/>
    <property type="match status" value="1"/>
</dbReference>
<dbReference type="Proteomes" id="UP000693970">
    <property type="component" value="Unassembled WGS sequence"/>
</dbReference>
<dbReference type="OrthoDB" id="49620at2759"/>